<feature type="transmembrane region" description="Helical" evidence="2">
    <location>
        <begin position="65"/>
        <end position="82"/>
    </location>
</feature>
<feature type="transmembrane region" description="Helical" evidence="2">
    <location>
        <begin position="136"/>
        <end position="154"/>
    </location>
</feature>
<dbReference type="AlphaFoldDB" id="A0A165FY00"/>
<evidence type="ECO:0000313" key="5">
    <source>
        <dbReference type="Proteomes" id="UP000077266"/>
    </source>
</evidence>
<reference evidence="4 5" key="1">
    <citation type="journal article" date="2016" name="Mol. Biol. Evol.">
        <title>Comparative Genomics of Early-Diverging Mushroom-Forming Fungi Provides Insights into the Origins of Lignocellulose Decay Capabilities.</title>
        <authorList>
            <person name="Nagy L.G."/>
            <person name="Riley R."/>
            <person name="Tritt A."/>
            <person name="Adam C."/>
            <person name="Daum C."/>
            <person name="Floudas D."/>
            <person name="Sun H."/>
            <person name="Yadav J.S."/>
            <person name="Pangilinan J."/>
            <person name="Larsson K.H."/>
            <person name="Matsuura K."/>
            <person name="Barry K."/>
            <person name="Labutti K."/>
            <person name="Kuo R."/>
            <person name="Ohm R.A."/>
            <person name="Bhattacharya S.S."/>
            <person name="Shirouzu T."/>
            <person name="Yoshinaga Y."/>
            <person name="Martin F.M."/>
            <person name="Grigoriev I.V."/>
            <person name="Hibbett D.S."/>
        </authorList>
    </citation>
    <scope>NUCLEOTIDE SEQUENCE [LARGE SCALE GENOMIC DNA]</scope>
    <source>
        <strain evidence="4 5">HHB12029</strain>
    </source>
</reference>
<accession>A0A165FY00</accession>
<protein>
    <recommendedName>
        <fullName evidence="3">DUF6535 domain-containing protein</fullName>
    </recommendedName>
</protein>
<evidence type="ECO:0000256" key="1">
    <source>
        <dbReference type="SAM" id="MobiDB-lite"/>
    </source>
</evidence>
<feature type="transmembrane region" description="Helical" evidence="2">
    <location>
        <begin position="94"/>
        <end position="116"/>
    </location>
</feature>
<keyword evidence="2" id="KW-1133">Transmembrane helix</keyword>
<gene>
    <name evidence="4" type="ORF">EXIGLDRAFT_617875</name>
</gene>
<dbReference type="Pfam" id="PF20153">
    <property type="entry name" value="DUF6535"/>
    <property type="match status" value="1"/>
</dbReference>
<keyword evidence="2" id="KW-0812">Transmembrane</keyword>
<evidence type="ECO:0000256" key="2">
    <source>
        <dbReference type="SAM" id="Phobius"/>
    </source>
</evidence>
<keyword evidence="2" id="KW-0472">Membrane</keyword>
<evidence type="ECO:0000313" key="4">
    <source>
        <dbReference type="EMBL" id="KZV89696.1"/>
    </source>
</evidence>
<dbReference type="Proteomes" id="UP000077266">
    <property type="component" value="Unassembled WGS sequence"/>
</dbReference>
<feature type="non-terminal residue" evidence="4">
    <location>
        <position position="157"/>
    </location>
</feature>
<feature type="domain" description="DUF6535" evidence="3">
    <location>
        <begin position="41"/>
        <end position="157"/>
    </location>
</feature>
<keyword evidence="5" id="KW-1185">Reference proteome</keyword>
<evidence type="ECO:0000259" key="3">
    <source>
        <dbReference type="Pfam" id="PF20153"/>
    </source>
</evidence>
<dbReference type="InParanoid" id="A0A165FY00"/>
<feature type="compositionally biased region" description="Pro residues" evidence="1">
    <location>
        <begin position="1"/>
        <end position="10"/>
    </location>
</feature>
<feature type="region of interest" description="Disordered" evidence="1">
    <location>
        <begin position="1"/>
        <end position="20"/>
    </location>
</feature>
<proteinExistence type="predicted"/>
<name>A0A165FY00_EXIGL</name>
<sequence>MLDLPRPPTPSTSNEELDTEFKREFPPDAFGSEADDAARVWKVYRAQATLHDNALLEGWNGTLDILLIFAGLFSAVITAFLVESYPSLQFDKDGFTVNALYALVVAHNTTGSIPALPLPAPVTVYPSTTSQWINGLWFTSLVVTLSASLLCILVKQW</sequence>
<dbReference type="OrthoDB" id="3219854at2759"/>
<organism evidence="4 5">
    <name type="scientific">Exidia glandulosa HHB12029</name>
    <dbReference type="NCBI Taxonomy" id="1314781"/>
    <lineage>
        <taxon>Eukaryota</taxon>
        <taxon>Fungi</taxon>
        <taxon>Dikarya</taxon>
        <taxon>Basidiomycota</taxon>
        <taxon>Agaricomycotina</taxon>
        <taxon>Agaricomycetes</taxon>
        <taxon>Auriculariales</taxon>
        <taxon>Exidiaceae</taxon>
        <taxon>Exidia</taxon>
    </lineage>
</organism>
<dbReference type="InterPro" id="IPR045338">
    <property type="entry name" value="DUF6535"/>
</dbReference>
<dbReference type="EMBL" id="KV426066">
    <property type="protein sequence ID" value="KZV89696.1"/>
    <property type="molecule type" value="Genomic_DNA"/>
</dbReference>